<sequence length="367" mass="42129">MSLTLKVDLSPPRSKLVIEKSSFDDEKSRHRKNVEEHYFNHKMELFIPGCAELPPSAQAVFDMSDDFYIIKDLPLTELINKDFIENFVKKGSLYMLSHNTHIDKHNVYAVLPTGKLILSVHKDTYEELGLVGQPSQFNRKVKRKFVVEVDLTQDIFVPGKKNYERVKKGFQRTELKADFLLSWKPRGTRQSAGPVLSHFEDSYRCDRRSQVQQTNKHTELLLPVVNSSELEESDDGEWCTAREWYEWLGAVSCGINCNEAPEHYISRYSCPKPNKLTATAVRRSMTGFIAPGRVWAVLEAVRSDMRDNQCPSPWAALTVHGFADSPVSWARREHGFHHGGENLYTLLIFRDSTYWLFQAVGTNDICP</sequence>
<gene>
    <name evidence="2" type="primary">LOC109473843</name>
</gene>
<dbReference type="GO" id="GO:0004526">
    <property type="term" value="F:ribonuclease P activity"/>
    <property type="evidence" value="ECO:0007669"/>
    <property type="project" value="TreeGrafter"/>
</dbReference>
<dbReference type="Proteomes" id="UP000515135">
    <property type="component" value="Unplaced"/>
</dbReference>
<dbReference type="GO" id="GO:0000172">
    <property type="term" value="C:ribonuclease MRP complex"/>
    <property type="evidence" value="ECO:0007669"/>
    <property type="project" value="TreeGrafter"/>
</dbReference>
<dbReference type="KEGG" id="bbel:109473843"/>
<dbReference type="AlphaFoldDB" id="A0A6P4Z6F7"/>
<dbReference type="PANTHER" id="PTHR15396:SF1">
    <property type="entry name" value="RIBONUCLEASE P PROTEIN SUBUNIT P40"/>
    <property type="match status" value="1"/>
</dbReference>
<dbReference type="OrthoDB" id="63112at2759"/>
<dbReference type="GO" id="GO:0030681">
    <property type="term" value="C:multimeric ribonuclease P complex"/>
    <property type="evidence" value="ECO:0007669"/>
    <property type="project" value="TreeGrafter"/>
</dbReference>
<evidence type="ECO:0000313" key="2">
    <source>
        <dbReference type="RefSeq" id="XP_019629509.1"/>
    </source>
</evidence>
<name>A0A6P4Z6F7_BRABE</name>
<keyword evidence="1" id="KW-1185">Reference proteome</keyword>
<dbReference type="GO" id="GO:0000447">
    <property type="term" value="P:endonucleolytic cleavage in ITS1 to separate SSU-rRNA from 5.8S rRNA and LSU-rRNA from tricistronic rRNA transcript (SSU-rRNA, 5.8S rRNA, LSU-rRNA)"/>
    <property type="evidence" value="ECO:0007669"/>
    <property type="project" value="TreeGrafter"/>
</dbReference>
<reference evidence="2" key="1">
    <citation type="submission" date="2025-08" db="UniProtKB">
        <authorList>
            <consortium name="RefSeq"/>
        </authorList>
    </citation>
    <scope>IDENTIFICATION</scope>
    <source>
        <tissue evidence="2">Gonad</tissue>
    </source>
</reference>
<proteinExistence type="predicted"/>
<organism evidence="1 2">
    <name type="scientific">Branchiostoma belcheri</name>
    <name type="common">Amphioxus</name>
    <dbReference type="NCBI Taxonomy" id="7741"/>
    <lineage>
        <taxon>Eukaryota</taxon>
        <taxon>Metazoa</taxon>
        <taxon>Chordata</taxon>
        <taxon>Cephalochordata</taxon>
        <taxon>Leptocardii</taxon>
        <taxon>Amphioxiformes</taxon>
        <taxon>Branchiostomatidae</taxon>
        <taxon>Branchiostoma</taxon>
    </lineage>
</organism>
<dbReference type="GO" id="GO:0001682">
    <property type="term" value="P:tRNA 5'-leader removal"/>
    <property type="evidence" value="ECO:0007669"/>
    <property type="project" value="InterPro"/>
</dbReference>
<protein>
    <submittedName>
        <fullName evidence="2">Ribonuclease P protein subunit p40-like</fullName>
    </submittedName>
</protein>
<dbReference type="Pfam" id="PF08584">
    <property type="entry name" value="Ribonuc_P_40"/>
    <property type="match status" value="1"/>
</dbReference>
<accession>A0A6P4Z6F7</accession>
<dbReference type="RefSeq" id="XP_019629509.1">
    <property type="nucleotide sequence ID" value="XM_019773950.1"/>
</dbReference>
<dbReference type="GO" id="GO:0000171">
    <property type="term" value="F:ribonuclease MRP activity"/>
    <property type="evidence" value="ECO:0007669"/>
    <property type="project" value="TreeGrafter"/>
</dbReference>
<dbReference type="PANTHER" id="PTHR15396">
    <property type="entry name" value="RIBONUCLEASE P PROTEIN SUBUNIT P40"/>
    <property type="match status" value="1"/>
</dbReference>
<dbReference type="GeneID" id="109473843"/>
<dbReference type="InterPro" id="IPR013893">
    <property type="entry name" value="RNase_P_Rpp40"/>
</dbReference>
<evidence type="ECO:0000313" key="1">
    <source>
        <dbReference type="Proteomes" id="UP000515135"/>
    </source>
</evidence>